<evidence type="ECO:0000256" key="4">
    <source>
        <dbReference type="ARBA" id="ARBA00022525"/>
    </source>
</evidence>
<comment type="similarity">
    <text evidence="2 8">Belongs to the glycosyl hydrolase 28 family.</text>
</comment>
<keyword evidence="3" id="KW-0134">Cell wall</keyword>
<protein>
    <recommendedName>
        <fullName evidence="10">Exopolygalacturonase</fullName>
    </recommendedName>
</protein>
<keyword evidence="7" id="KW-0961">Cell wall biogenesis/degradation</keyword>
<evidence type="ECO:0000256" key="8">
    <source>
        <dbReference type="RuleBase" id="RU361169"/>
    </source>
</evidence>
<keyword evidence="6 8" id="KW-0326">Glycosidase</keyword>
<reference evidence="9" key="1">
    <citation type="submission" date="2023-03" db="UniProtKB">
        <authorList>
            <consortium name="EnsemblPlants"/>
        </authorList>
    </citation>
    <scope>IDENTIFICATION</scope>
</reference>
<dbReference type="EnsemblPlants" id="MELO3C015699.2.1">
    <property type="protein sequence ID" value="MELO3C015699.2.1"/>
    <property type="gene ID" value="MELO3C015699.2"/>
</dbReference>
<accession>A0A9I9DAY4</accession>
<dbReference type="Gene3D" id="2.160.20.10">
    <property type="entry name" value="Single-stranded right-handed beta-helix, Pectin lyase-like"/>
    <property type="match status" value="1"/>
</dbReference>
<keyword evidence="4" id="KW-0964">Secreted</keyword>
<dbReference type="GO" id="GO:0071555">
    <property type="term" value="P:cell wall organization"/>
    <property type="evidence" value="ECO:0007669"/>
    <property type="project" value="UniProtKB-KW"/>
</dbReference>
<evidence type="ECO:0000256" key="6">
    <source>
        <dbReference type="ARBA" id="ARBA00023295"/>
    </source>
</evidence>
<dbReference type="GO" id="GO:0005975">
    <property type="term" value="P:carbohydrate metabolic process"/>
    <property type="evidence" value="ECO:0007669"/>
    <property type="project" value="InterPro"/>
</dbReference>
<comment type="subcellular location">
    <subcellularLocation>
        <location evidence="1">Secreted</location>
        <location evidence="1">Cell wall</location>
    </subcellularLocation>
</comment>
<dbReference type="SMART" id="SM00710">
    <property type="entry name" value="PbH1"/>
    <property type="match status" value="3"/>
</dbReference>
<dbReference type="SUPFAM" id="SSF51126">
    <property type="entry name" value="Pectin lyase-like"/>
    <property type="match status" value="1"/>
</dbReference>
<dbReference type="Gramene" id="MELO3C015699.2.1">
    <property type="protein sequence ID" value="MELO3C015699.2.1"/>
    <property type="gene ID" value="MELO3C015699.2"/>
</dbReference>
<dbReference type="InterPro" id="IPR011050">
    <property type="entry name" value="Pectin_lyase_fold/virulence"/>
</dbReference>
<proteinExistence type="inferred from homology"/>
<evidence type="ECO:0008006" key="10">
    <source>
        <dbReference type="Google" id="ProtNLM"/>
    </source>
</evidence>
<evidence type="ECO:0000256" key="7">
    <source>
        <dbReference type="ARBA" id="ARBA00023316"/>
    </source>
</evidence>
<dbReference type="GO" id="GO:0004650">
    <property type="term" value="F:polygalacturonase activity"/>
    <property type="evidence" value="ECO:0007669"/>
    <property type="project" value="InterPro"/>
</dbReference>
<dbReference type="InterPro" id="IPR000743">
    <property type="entry name" value="Glyco_hydro_28"/>
</dbReference>
<evidence type="ECO:0000256" key="5">
    <source>
        <dbReference type="ARBA" id="ARBA00022801"/>
    </source>
</evidence>
<dbReference type="FunFam" id="2.160.20.10:FF:000004">
    <property type="entry name" value="Pectin lyase-like superfamily protein"/>
    <property type="match status" value="1"/>
</dbReference>
<evidence type="ECO:0000256" key="3">
    <source>
        <dbReference type="ARBA" id="ARBA00022512"/>
    </source>
</evidence>
<dbReference type="AlphaFoldDB" id="A0A9I9DAY4"/>
<evidence type="ECO:0000313" key="9">
    <source>
        <dbReference type="EnsemblPlants" id="MELO3C015699.2.1"/>
    </source>
</evidence>
<dbReference type="InterPro" id="IPR006626">
    <property type="entry name" value="PbH1"/>
</dbReference>
<dbReference type="InterPro" id="IPR012334">
    <property type="entry name" value="Pectin_lyas_fold"/>
</dbReference>
<evidence type="ECO:0000256" key="2">
    <source>
        <dbReference type="ARBA" id="ARBA00008834"/>
    </source>
</evidence>
<sequence>MVFMTLNPHVLSPFFLTTNALSTSALLRSGAPTRFRSTGSGGRDLVGEKKLTTVNNGGFEITPIFSASPIANLNSNTVPFMNRGILESDVSGSLLRYRTKSSHVYSVRSFGARANGLTDDSNAFLAAWRTACDSAGVVTFLIPKGTYLVGPGYLKASTNLSKYGSGAGWIEFRWMEGLTLTGGGTFDGRGSEAWPFNNCRDDYNCKLLPTNLKFVALNNTVVQHITSLNSKFFHLALVQCKGFIGSKLKISAPENSPNTDGIHIDRSSNVHFSLSHIQTGDDCISIGQGNSEVTISSINCGPGHGIRMTTFVHCSVGSLGRYRNEGDVSGLVVKNCSLTGTANGIRIKTWPNSPGSSSATNMTFENITMNNVSNPIIIDQSYCPFGFCSFKAPSLVKLSDIYFKNIRGTSSSKVAVALECSKGFPCQNVNLENVHLDLSSGENHPSSTCKYVRARYIGTQIPPPCA</sequence>
<organism evidence="9">
    <name type="scientific">Cucumis melo</name>
    <name type="common">Muskmelon</name>
    <dbReference type="NCBI Taxonomy" id="3656"/>
    <lineage>
        <taxon>Eukaryota</taxon>
        <taxon>Viridiplantae</taxon>
        <taxon>Streptophyta</taxon>
        <taxon>Embryophyta</taxon>
        <taxon>Tracheophyta</taxon>
        <taxon>Spermatophyta</taxon>
        <taxon>Magnoliopsida</taxon>
        <taxon>eudicotyledons</taxon>
        <taxon>Gunneridae</taxon>
        <taxon>Pentapetalae</taxon>
        <taxon>rosids</taxon>
        <taxon>fabids</taxon>
        <taxon>Cucurbitales</taxon>
        <taxon>Cucurbitaceae</taxon>
        <taxon>Benincaseae</taxon>
        <taxon>Cucumis</taxon>
    </lineage>
</organism>
<keyword evidence="5 8" id="KW-0378">Hydrolase</keyword>
<name>A0A9I9DAY4_CUCME</name>
<dbReference type="Pfam" id="PF00295">
    <property type="entry name" value="Glyco_hydro_28"/>
    <property type="match status" value="1"/>
</dbReference>
<evidence type="ECO:0000256" key="1">
    <source>
        <dbReference type="ARBA" id="ARBA00004191"/>
    </source>
</evidence>
<dbReference type="PANTHER" id="PTHR31375">
    <property type="match status" value="1"/>
</dbReference>